<dbReference type="InterPro" id="IPR003961">
    <property type="entry name" value="FN3_dom"/>
</dbReference>
<dbReference type="RefSeq" id="WP_055223053.1">
    <property type="nucleotide sequence ID" value="NZ_CYYW01000003.1"/>
</dbReference>
<dbReference type="SUPFAM" id="SSF49265">
    <property type="entry name" value="Fibronectin type III"/>
    <property type="match status" value="2"/>
</dbReference>
<dbReference type="GO" id="GO:0016162">
    <property type="term" value="F:cellulose 1,4-beta-cellobiosidase activity"/>
    <property type="evidence" value="ECO:0007669"/>
    <property type="project" value="UniProtKB-EC"/>
</dbReference>
<dbReference type="Proteomes" id="UP000095384">
    <property type="component" value="Unassembled WGS sequence"/>
</dbReference>
<dbReference type="InterPro" id="IPR050713">
    <property type="entry name" value="RTP_Phos/Ushers"/>
</dbReference>
<keyword evidence="3" id="KW-0326">Glycosidase</keyword>
<feature type="signal peptide" evidence="1">
    <location>
        <begin position="1"/>
        <end position="24"/>
    </location>
</feature>
<dbReference type="Gene3D" id="3.10.620.30">
    <property type="match status" value="1"/>
</dbReference>
<dbReference type="SMART" id="SM00460">
    <property type="entry name" value="TGc"/>
    <property type="match status" value="1"/>
</dbReference>
<dbReference type="CDD" id="cd00063">
    <property type="entry name" value="FN3"/>
    <property type="match status" value="4"/>
</dbReference>
<dbReference type="Pfam" id="PF00041">
    <property type="entry name" value="fn3"/>
    <property type="match status" value="1"/>
</dbReference>
<dbReference type="EC" id="3.2.1.91" evidence="3"/>
<dbReference type="EMBL" id="CYYW01000003">
    <property type="protein sequence ID" value="CUN56280.1"/>
    <property type="molecule type" value="Genomic_DNA"/>
</dbReference>
<evidence type="ECO:0000313" key="3">
    <source>
        <dbReference type="EMBL" id="CUN56280.1"/>
    </source>
</evidence>
<feature type="chain" id="PRO_5008015776" evidence="1">
    <location>
        <begin position="25"/>
        <end position="792"/>
    </location>
</feature>
<accession>A0A173XYD3</accession>
<reference evidence="3 4" key="1">
    <citation type="submission" date="2015-09" db="EMBL/GenBank/DDBJ databases">
        <authorList>
            <consortium name="Pathogen Informatics"/>
        </authorList>
    </citation>
    <scope>NUCLEOTIDE SEQUENCE [LARGE SCALE GENOMIC DNA]</scope>
    <source>
        <strain evidence="3 4">2789STDY5608860</strain>
    </source>
</reference>
<dbReference type="PROSITE" id="PS50853">
    <property type="entry name" value="FN3"/>
    <property type="match status" value="3"/>
</dbReference>
<feature type="domain" description="Fibronectin type-III" evidence="2">
    <location>
        <begin position="608"/>
        <end position="702"/>
    </location>
</feature>
<dbReference type="SMART" id="SM00060">
    <property type="entry name" value="FN3"/>
    <property type="match status" value="4"/>
</dbReference>
<dbReference type="GO" id="GO:0016020">
    <property type="term" value="C:membrane"/>
    <property type="evidence" value="ECO:0007669"/>
    <property type="project" value="UniProtKB-SubCell"/>
</dbReference>
<dbReference type="InterPro" id="IPR036116">
    <property type="entry name" value="FN3_sf"/>
</dbReference>
<feature type="domain" description="Fibronectin type-III" evidence="2">
    <location>
        <begin position="514"/>
        <end position="606"/>
    </location>
</feature>
<protein>
    <submittedName>
        <fullName evidence="3">Exoglucanase B</fullName>
        <ecNumber evidence="3">3.2.1.91</ecNumber>
    </submittedName>
</protein>
<name>A0A173XYD3_9FIRM</name>
<feature type="domain" description="Fibronectin type-III" evidence="2">
    <location>
        <begin position="703"/>
        <end position="792"/>
    </location>
</feature>
<evidence type="ECO:0000256" key="1">
    <source>
        <dbReference type="SAM" id="SignalP"/>
    </source>
</evidence>
<keyword evidence="3" id="KW-0378">Hydrolase</keyword>
<dbReference type="Gene3D" id="2.60.40.10">
    <property type="entry name" value="Immunoglobulins"/>
    <property type="match status" value="4"/>
</dbReference>
<proteinExistence type="predicted"/>
<organism evidence="3 4">
    <name type="scientific">Agathobacter rectalis</name>
    <dbReference type="NCBI Taxonomy" id="39491"/>
    <lineage>
        <taxon>Bacteria</taxon>
        <taxon>Bacillati</taxon>
        <taxon>Bacillota</taxon>
        <taxon>Clostridia</taxon>
        <taxon>Lachnospirales</taxon>
        <taxon>Lachnospiraceae</taxon>
        <taxon>Agathobacter</taxon>
    </lineage>
</organism>
<dbReference type="InterPro" id="IPR013783">
    <property type="entry name" value="Ig-like_fold"/>
</dbReference>
<dbReference type="PANTHER" id="PTHR46957">
    <property type="entry name" value="CYTOKINE RECEPTOR"/>
    <property type="match status" value="1"/>
</dbReference>
<dbReference type="InterPro" id="IPR038765">
    <property type="entry name" value="Papain-like_cys_pep_sf"/>
</dbReference>
<dbReference type="PANTHER" id="PTHR46957:SF3">
    <property type="entry name" value="CYTOKINE RECEPTOR"/>
    <property type="match status" value="1"/>
</dbReference>
<evidence type="ECO:0000259" key="2">
    <source>
        <dbReference type="PROSITE" id="PS50853"/>
    </source>
</evidence>
<dbReference type="InterPro" id="IPR002931">
    <property type="entry name" value="Transglutaminase-like"/>
</dbReference>
<dbReference type="AlphaFoldDB" id="A0A173XYD3"/>
<gene>
    <name evidence="3" type="primary">cbhB_2</name>
    <name evidence="3" type="ORF">ERS852417_00550</name>
</gene>
<evidence type="ECO:0000313" key="4">
    <source>
        <dbReference type="Proteomes" id="UP000095384"/>
    </source>
</evidence>
<sequence length="792" mass="89124">MKKRFIAVTLSVMMLFSSNISVFAEGNDVSVKHSLENTDYAKASDRTGYQKMETEEIKLSQEEFNELLEQKQEDSITTYSSTDSAYWKKFGSNYYYNKLTAQEKSAWNELEQVCISYATNDKDISNSKIQTDNLYFANWNIQKVYNFIHMFKLSHPQFYFLSNRSTVSYCDASQGYMLGIGVYSPFDSGHQRATYTTYFCNKIDNWVEQIKQKSSSLVEEREKYAFDLICANTTYEDGTYDQSAFSLVYEGKTVCAGYAATFQLLMNAVGIDTIEVTSYDHAWNLSNVHGVWYEVDATWADNDSTGNIDYSYYNKSEATISENGYETSHVKESQWDNYQPEAKYDSDYSWEYYYSPYFNNGNYTWFMVNSNSSLSGGYLATPVNAFNGATYGSAPSTVTNDGITYSTLYLKKDPAGTVTANDMKGLKIGGRAVDALRLNWDKDLKASGYIVEQYSGGSWKRIARMGSNATTTLRVEKLLPSTTYKFRVRTFVYSGNTPVYGKYAYVNGKTNPSVVSGLKIGGTAKDALRLNWSKNNSANGYIIEQYKDGSWKRIKKIESNSTVTYRVEKLSAGTTYKFRVMAYGFDGNTPLYSAYQNVSGTTTAASKAPSTVSDFKIGGRATDALRLNWTKNNSASGYIIEQNKNGSWTRIARIASIATITYRVEGLKDSTTYQFRIKVFGYSGNTALYSGYKNISGTTLPAAVSGVKIGGTAKDALRLNWNKNRKVSGYIIEQYSEGKWVRIARIGSNSTTTYRVEKLKSKTSYVYRIKAFDFDGSTAIYGNYSYISGVTN</sequence>
<keyword evidence="1" id="KW-0732">Signal</keyword>
<dbReference type="SUPFAM" id="SSF54001">
    <property type="entry name" value="Cysteine proteinases"/>
    <property type="match status" value="1"/>
</dbReference>